<organism evidence="1">
    <name type="scientific">Arundo donax</name>
    <name type="common">Giant reed</name>
    <name type="synonym">Donax arundinaceus</name>
    <dbReference type="NCBI Taxonomy" id="35708"/>
    <lineage>
        <taxon>Eukaryota</taxon>
        <taxon>Viridiplantae</taxon>
        <taxon>Streptophyta</taxon>
        <taxon>Embryophyta</taxon>
        <taxon>Tracheophyta</taxon>
        <taxon>Spermatophyta</taxon>
        <taxon>Magnoliopsida</taxon>
        <taxon>Liliopsida</taxon>
        <taxon>Poales</taxon>
        <taxon>Poaceae</taxon>
        <taxon>PACMAD clade</taxon>
        <taxon>Arundinoideae</taxon>
        <taxon>Arundineae</taxon>
        <taxon>Arundo</taxon>
    </lineage>
</organism>
<reference evidence="1" key="1">
    <citation type="submission" date="2014-09" db="EMBL/GenBank/DDBJ databases">
        <authorList>
            <person name="Magalhaes I.L.F."/>
            <person name="Oliveira U."/>
            <person name="Santos F.R."/>
            <person name="Vidigal T.H.D.A."/>
            <person name="Brescovit A.D."/>
            <person name="Santos A.J."/>
        </authorList>
    </citation>
    <scope>NUCLEOTIDE SEQUENCE</scope>
    <source>
        <tissue evidence="1">Shoot tissue taken approximately 20 cm above the soil surface</tissue>
    </source>
</reference>
<accession>A0A0A8Z5G7</accession>
<proteinExistence type="predicted"/>
<evidence type="ECO:0000313" key="1">
    <source>
        <dbReference type="EMBL" id="JAD34041.1"/>
    </source>
</evidence>
<dbReference type="EMBL" id="GBRH01263854">
    <property type="protein sequence ID" value="JAD34041.1"/>
    <property type="molecule type" value="Transcribed_RNA"/>
</dbReference>
<dbReference type="AlphaFoldDB" id="A0A0A8Z5G7"/>
<sequence>MLVKLIKQQWNLFVNETQLGY</sequence>
<reference evidence="1" key="2">
    <citation type="journal article" date="2015" name="Data Brief">
        <title>Shoot transcriptome of the giant reed, Arundo donax.</title>
        <authorList>
            <person name="Barrero R.A."/>
            <person name="Guerrero F.D."/>
            <person name="Moolhuijzen P."/>
            <person name="Goolsby J.A."/>
            <person name="Tidwell J."/>
            <person name="Bellgard S.E."/>
            <person name="Bellgard M.I."/>
        </authorList>
    </citation>
    <scope>NUCLEOTIDE SEQUENCE</scope>
    <source>
        <tissue evidence="1">Shoot tissue taken approximately 20 cm above the soil surface</tissue>
    </source>
</reference>
<name>A0A0A8Z5G7_ARUDO</name>
<protein>
    <submittedName>
        <fullName evidence="1">Uncharacterized protein</fullName>
    </submittedName>
</protein>